<gene>
    <name evidence="1" type="ORF">QAD02_015840</name>
</gene>
<accession>A0ACC2PAE5</accession>
<comment type="caution">
    <text evidence="1">The sequence shown here is derived from an EMBL/GenBank/DDBJ whole genome shotgun (WGS) entry which is preliminary data.</text>
</comment>
<protein>
    <submittedName>
        <fullName evidence="1">Uncharacterized protein</fullName>
    </submittedName>
</protein>
<dbReference type="Proteomes" id="UP001239111">
    <property type="component" value="Chromosome 2"/>
</dbReference>
<organism evidence="1 2">
    <name type="scientific">Eretmocerus hayati</name>
    <dbReference type="NCBI Taxonomy" id="131215"/>
    <lineage>
        <taxon>Eukaryota</taxon>
        <taxon>Metazoa</taxon>
        <taxon>Ecdysozoa</taxon>
        <taxon>Arthropoda</taxon>
        <taxon>Hexapoda</taxon>
        <taxon>Insecta</taxon>
        <taxon>Pterygota</taxon>
        <taxon>Neoptera</taxon>
        <taxon>Endopterygota</taxon>
        <taxon>Hymenoptera</taxon>
        <taxon>Apocrita</taxon>
        <taxon>Proctotrupomorpha</taxon>
        <taxon>Chalcidoidea</taxon>
        <taxon>Aphelinidae</taxon>
        <taxon>Aphelininae</taxon>
        <taxon>Eretmocerus</taxon>
    </lineage>
</organism>
<sequence length="123" mass="12654">MGIGIGIAIGIGVYIDIGIDIGIGIVIGIGTNIGIGIDIGIDIGIVIGIGTNIGIGIDIGIGTGIVSILVSVSILYGYDKVGGDENLVEQGIVLYLAVLRIPSVAFNVRYLKFWVEIQIGRCT</sequence>
<keyword evidence="2" id="KW-1185">Reference proteome</keyword>
<name>A0ACC2PAE5_9HYME</name>
<reference evidence="1" key="1">
    <citation type="submission" date="2023-04" db="EMBL/GenBank/DDBJ databases">
        <title>A chromosome-level genome assembly of the parasitoid wasp Eretmocerus hayati.</title>
        <authorList>
            <person name="Zhong Y."/>
            <person name="Liu S."/>
            <person name="Liu Y."/>
        </authorList>
    </citation>
    <scope>NUCLEOTIDE SEQUENCE</scope>
    <source>
        <strain evidence="1">ZJU_SS_LIU_2023</strain>
    </source>
</reference>
<evidence type="ECO:0000313" key="2">
    <source>
        <dbReference type="Proteomes" id="UP001239111"/>
    </source>
</evidence>
<evidence type="ECO:0000313" key="1">
    <source>
        <dbReference type="EMBL" id="KAJ8680053.1"/>
    </source>
</evidence>
<dbReference type="EMBL" id="CM056742">
    <property type="protein sequence ID" value="KAJ8680053.1"/>
    <property type="molecule type" value="Genomic_DNA"/>
</dbReference>
<proteinExistence type="predicted"/>